<evidence type="ECO:0000259" key="1">
    <source>
        <dbReference type="Pfam" id="PF07985"/>
    </source>
</evidence>
<reference evidence="2" key="1">
    <citation type="journal article" date="2020" name="Stud. Mycol.">
        <title>101 Dothideomycetes genomes: a test case for predicting lifestyles and emergence of pathogens.</title>
        <authorList>
            <person name="Haridas S."/>
            <person name="Albert R."/>
            <person name="Binder M."/>
            <person name="Bloem J."/>
            <person name="Labutti K."/>
            <person name="Salamov A."/>
            <person name="Andreopoulos B."/>
            <person name="Baker S."/>
            <person name="Barry K."/>
            <person name="Bills G."/>
            <person name="Bluhm B."/>
            <person name="Cannon C."/>
            <person name="Castanera R."/>
            <person name="Culley D."/>
            <person name="Daum C."/>
            <person name="Ezra D."/>
            <person name="Gonzalez J."/>
            <person name="Henrissat B."/>
            <person name="Kuo A."/>
            <person name="Liang C."/>
            <person name="Lipzen A."/>
            <person name="Lutzoni F."/>
            <person name="Magnuson J."/>
            <person name="Mondo S."/>
            <person name="Nolan M."/>
            <person name="Ohm R."/>
            <person name="Pangilinan J."/>
            <person name="Park H.-J."/>
            <person name="Ramirez L."/>
            <person name="Alfaro M."/>
            <person name="Sun H."/>
            <person name="Tritt A."/>
            <person name="Yoshinaga Y."/>
            <person name="Zwiers L.-H."/>
            <person name="Turgeon B."/>
            <person name="Goodwin S."/>
            <person name="Spatafora J."/>
            <person name="Crous P."/>
            <person name="Grigoriev I."/>
        </authorList>
    </citation>
    <scope>NUCLEOTIDE SEQUENCE</scope>
    <source>
        <strain evidence="2">CBS 130266</strain>
    </source>
</reference>
<dbReference type="EMBL" id="MU007023">
    <property type="protein sequence ID" value="KAF2433023.1"/>
    <property type="molecule type" value="Genomic_DNA"/>
</dbReference>
<feature type="domain" description="SRR1-like" evidence="1">
    <location>
        <begin position="41"/>
        <end position="211"/>
    </location>
</feature>
<evidence type="ECO:0000313" key="3">
    <source>
        <dbReference type="Proteomes" id="UP000800235"/>
    </source>
</evidence>
<protein>
    <recommendedName>
        <fullName evidence="1">SRR1-like domain-containing protein</fullName>
    </recommendedName>
</protein>
<dbReference type="Pfam" id="PF07985">
    <property type="entry name" value="SRR1"/>
    <property type="match status" value="1"/>
</dbReference>
<dbReference type="Proteomes" id="UP000800235">
    <property type="component" value="Unassembled WGS sequence"/>
</dbReference>
<organism evidence="2 3">
    <name type="scientific">Tothia fuscella</name>
    <dbReference type="NCBI Taxonomy" id="1048955"/>
    <lineage>
        <taxon>Eukaryota</taxon>
        <taxon>Fungi</taxon>
        <taxon>Dikarya</taxon>
        <taxon>Ascomycota</taxon>
        <taxon>Pezizomycotina</taxon>
        <taxon>Dothideomycetes</taxon>
        <taxon>Pleosporomycetidae</taxon>
        <taxon>Venturiales</taxon>
        <taxon>Cylindrosympodiaceae</taxon>
        <taxon>Tothia</taxon>
    </lineage>
</organism>
<proteinExistence type="predicted"/>
<gene>
    <name evidence="2" type="ORF">EJ08DRAFT_658654</name>
</gene>
<dbReference type="AlphaFoldDB" id="A0A9P4NXC1"/>
<sequence length="238" mass="27208">MVPQALTAQALRAEFDGMIKHYRTTVHHDNVRRLIKRIGLEKHGKISNPFAFALGSMRDPSRPDRVQWASLWQFVLFMSMVFQLPKIVFAIYVVDPAFDDVDVQFFQSFKNKDLGPAVTAVYIAHSGNKGNISAAISRINSKSFVFAPNAPVDLNLRILEKDPMVFFGNGMESMHQTARVLVEKNDQQDHIDGNHAERIVQATKAFTSKHDREHFPQFLNNAKPLHGLWFYWAVDDRD</sequence>
<comment type="caution">
    <text evidence="2">The sequence shown here is derived from an EMBL/GenBank/DDBJ whole genome shotgun (WGS) entry which is preliminary data.</text>
</comment>
<accession>A0A9P4NXC1</accession>
<keyword evidence="3" id="KW-1185">Reference proteome</keyword>
<name>A0A9P4NXC1_9PEZI</name>
<dbReference type="InterPro" id="IPR012942">
    <property type="entry name" value="SRR1-like"/>
</dbReference>
<evidence type="ECO:0000313" key="2">
    <source>
        <dbReference type="EMBL" id="KAF2433023.1"/>
    </source>
</evidence>